<feature type="compositionally biased region" description="Basic and acidic residues" evidence="1">
    <location>
        <begin position="65"/>
        <end position="75"/>
    </location>
</feature>
<dbReference type="Proteomes" id="UP001206925">
    <property type="component" value="Unassembled WGS sequence"/>
</dbReference>
<dbReference type="EMBL" id="JAMZMK010011060">
    <property type="protein sequence ID" value="KAI7729142.1"/>
    <property type="molecule type" value="Genomic_DNA"/>
</dbReference>
<evidence type="ECO:0000256" key="1">
    <source>
        <dbReference type="SAM" id="MobiDB-lite"/>
    </source>
</evidence>
<dbReference type="InterPro" id="IPR041412">
    <property type="entry name" value="Xrn1_helical"/>
</dbReference>
<dbReference type="AlphaFoldDB" id="A0AAD5BTF7"/>
<reference evidence="3" key="1">
    <citation type="submission" date="2022-06" db="EMBL/GenBank/DDBJ databases">
        <title>Uncovering the hologenomic basis of an extraordinary plant invasion.</title>
        <authorList>
            <person name="Bieker V.C."/>
            <person name="Martin M.D."/>
            <person name="Gilbert T."/>
            <person name="Hodgins K."/>
            <person name="Battlay P."/>
            <person name="Petersen B."/>
            <person name="Wilson J."/>
        </authorList>
    </citation>
    <scope>NUCLEOTIDE SEQUENCE</scope>
    <source>
        <strain evidence="3">AA19_3_7</strain>
        <tissue evidence="3">Leaf</tissue>
    </source>
</reference>
<evidence type="ECO:0000259" key="2">
    <source>
        <dbReference type="Pfam" id="PF17846"/>
    </source>
</evidence>
<dbReference type="Pfam" id="PF17846">
    <property type="entry name" value="XRN_M"/>
    <property type="match status" value="1"/>
</dbReference>
<accession>A0AAD5BTF7</accession>
<proteinExistence type="predicted"/>
<keyword evidence="4" id="KW-1185">Reference proteome</keyword>
<feature type="region of interest" description="Disordered" evidence="1">
    <location>
        <begin position="65"/>
        <end position="133"/>
    </location>
</feature>
<name>A0AAD5BTF7_AMBAR</name>
<feature type="domain" description="Xrn1 helical" evidence="2">
    <location>
        <begin position="1"/>
        <end position="88"/>
    </location>
</feature>
<feature type="compositionally biased region" description="Polar residues" evidence="1">
    <location>
        <begin position="114"/>
        <end position="123"/>
    </location>
</feature>
<dbReference type="GO" id="GO:0000956">
    <property type="term" value="P:nuclear-transcribed mRNA catabolic process"/>
    <property type="evidence" value="ECO:0007669"/>
    <property type="project" value="TreeGrafter"/>
</dbReference>
<sequence length="166" mass="18258">MPTLEIREGAINLLLAVYKREFKVLNGYLTDGSKPDLIKVEQFIQAVGLYEDKIFQKRARLNQRQAERIKRDKAQAKSQSIRGDDAGPQMEPESLVAVGRFQGSRLASGPSPSPYQSKGASSHSHPKKLARMSSGSTIGAAIVEAESNLDKDDVCFSFVNNLFSSK</sequence>
<dbReference type="GO" id="GO:0004534">
    <property type="term" value="F:5'-3' RNA exonuclease activity"/>
    <property type="evidence" value="ECO:0007669"/>
    <property type="project" value="TreeGrafter"/>
</dbReference>
<protein>
    <recommendedName>
        <fullName evidence="2">Xrn1 helical domain-containing protein</fullName>
    </recommendedName>
</protein>
<dbReference type="GO" id="GO:0005634">
    <property type="term" value="C:nucleus"/>
    <property type="evidence" value="ECO:0007669"/>
    <property type="project" value="TreeGrafter"/>
</dbReference>
<evidence type="ECO:0000313" key="4">
    <source>
        <dbReference type="Proteomes" id="UP001206925"/>
    </source>
</evidence>
<gene>
    <name evidence="3" type="ORF">M8C21_020525</name>
</gene>
<organism evidence="3 4">
    <name type="scientific">Ambrosia artemisiifolia</name>
    <name type="common">Common ragweed</name>
    <dbReference type="NCBI Taxonomy" id="4212"/>
    <lineage>
        <taxon>Eukaryota</taxon>
        <taxon>Viridiplantae</taxon>
        <taxon>Streptophyta</taxon>
        <taxon>Embryophyta</taxon>
        <taxon>Tracheophyta</taxon>
        <taxon>Spermatophyta</taxon>
        <taxon>Magnoliopsida</taxon>
        <taxon>eudicotyledons</taxon>
        <taxon>Gunneridae</taxon>
        <taxon>Pentapetalae</taxon>
        <taxon>asterids</taxon>
        <taxon>campanulids</taxon>
        <taxon>Asterales</taxon>
        <taxon>Asteraceae</taxon>
        <taxon>Asteroideae</taxon>
        <taxon>Heliantheae alliance</taxon>
        <taxon>Heliantheae</taxon>
        <taxon>Ambrosia</taxon>
    </lineage>
</organism>
<dbReference type="PANTHER" id="PTHR12341">
    <property type="entry name" value="5'-&gt;3' EXORIBONUCLEASE"/>
    <property type="match status" value="1"/>
</dbReference>
<evidence type="ECO:0000313" key="3">
    <source>
        <dbReference type="EMBL" id="KAI7729142.1"/>
    </source>
</evidence>
<dbReference type="InterPro" id="IPR027073">
    <property type="entry name" value="5_3_exoribonuclease"/>
</dbReference>
<dbReference type="PANTHER" id="PTHR12341:SF41">
    <property type="entry name" value="5'-3' EXORIBONUCLEASE 2"/>
    <property type="match status" value="1"/>
</dbReference>
<comment type="caution">
    <text evidence="3">The sequence shown here is derived from an EMBL/GenBank/DDBJ whole genome shotgun (WGS) entry which is preliminary data.</text>
</comment>
<dbReference type="GO" id="GO:0003723">
    <property type="term" value="F:RNA binding"/>
    <property type="evidence" value="ECO:0007669"/>
    <property type="project" value="TreeGrafter"/>
</dbReference>